<dbReference type="Proteomes" id="UP000007350">
    <property type="component" value="Unassembled WGS sequence"/>
</dbReference>
<dbReference type="PANTHER" id="PTHR24198:SF165">
    <property type="entry name" value="ANKYRIN REPEAT-CONTAINING PROTEIN-RELATED"/>
    <property type="match status" value="1"/>
</dbReference>
<dbReference type="SMART" id="SM00248">
    <property type="entry name" value="ANK"/>
    <property type="match status" value="3"/>
</dbReference>
<gene>
    <name evidence="4" type="ORF">MOQ_008477</name>
</gene>
<dbReference type="InterPro" id="IPR002110">
    <property type="entry name" value="Ankyrin_rpt"/>
</dbReference>
<evidence type="ECO:0000256" key="1">
    <source>
        <dbReference type="ARBA" id="ARBA00022737"/>
    </source>
</evidence>
<dbReference type="SUPFAM" id="SSF48403">
    <property type="entry name" value="Ankyrin repeat"/>
    <property type="match status" value="1"/>
</dbReference>
<feature type="repeat" description="ANK" evidence="3">
    <location>
        <begin position="250"/>
        <end position="284"/>
    </location>
</feature>
<dbReference type="Gene3D" id="1.25.40.20">
    <property type="entry name" value="Ankyrin repeat-containing domain"/>
    <property type="match status" value="2"/>
</dbReference>
<dbReference type="PANTHER" id="PTHR24198">
    <property type="entry name" value="ANKYRIN REPEAT AND PROTEIN KINASE DOMAIN-CONTAINING PROTEIN"/>
    <property type="match status" value="1"/>
</dbReference>
<dbReference type="Pfam" id="PF12796">
    <property type="entry name" value="Ank_2"/>
    <property type="match status" value="1"/>
</dbReference>
<name>K2LYP4_TRYCR</name>
<proteinExistence type="predicted"/>
<evidence type="ECO:0000256" key="2">
    <source>
        <dbReference type="ARBA" id="ARBA00023043"/>
    </source>
</evidence>
<protein>
    <submittedName>
        <fullName evidence="4">Uncharacterized protein</fullName>
    </submittedName>
</protein>
<dbReference type="OrthoDB" id="239876at2759"/>
<feature type="repeat" description="ANK" evidence="3">
    <location>
        <begin position="285"/>
        <end position="320"/>
    </location>
</feature>
<keyword evidence="5" id="KW-1185">Reference proteome</keyword>
<dbReference type="EMBL" id="AHKC01017384">
    <property type="protein sequence ID" value="EKF27788.1"/>
    <property type="molecule type" value="Genomic_DNA"/>
</dbReference>
<evidence type="ECO:0000256" key="3">
    <source>
        <dbReference type="PROSITE-ProRule" id="PRU00023"/>
    </source>
</evidence>
<keyword evidence="1" id="KW-0677">Repeat</keyword>
<reference evidence="4 5" key="1">
    <citation type="journal article" date="2012" name="BMC Genomics">
        <title>Comparative genomic analysis of human infective Trypanosoma cruzi lineages with the bat-restricted subspecies T. cruzi marinkellei.</title>
        <authorList>
            <person name="Franzen O."/>
            <person name="Talavera-Lopez C."/>
            <person name="Ochaya S."/>
            <person name="Butler C.E."/>
            <person name="Messenger L.A."/>
            <person name="Lewis M.D."/>
            <person name="Llewellyn M.S."/>
            <person name="Marinkelle C.J."/>
            <person name="Tyler K.M."/>
            <person name="Miles M.A."/>
            <person name="Andersson B."/>
        </authorList>
    </citation>
    <scope>NUCLEOTIDE SEQUENCE [LARGE SCALE GENOMIC DNA]</scope>
    <source>
        <strain evidence="4 5">B7</strain>
    </source>
</reference>
<dbReference type="InterPro" id="IPR036770">
    <property type="entry name" value="Ankyrin_rpt-contain_sf"/>
</dbReference>
<dbReference type="AlphaFoldDB" id="K2LYP4"/>
<comment type="caution">
    <text evidence="4">The sequence shown here is derived from an EMBL/GenBank/DDBJ whole genome shotgun (WGS) entry which is preliminary data.</text>
</comment>
<keyword evidence="2 3" id="KW-0040">ANK repeat</keyword>
<dbReference type="PROSITE" id="PS50088">
    <property type="entry name" value="ANK_REPEAT"/>
    <property type="match status" value="2"/>
</dbReference>
<evidence type="ECO:0000313" key="5">
    <source>
        <dbReference type="Proteomes" id="UP000007350"/>
    </source>
</evidence>
<accession>K2LYP4</accession>
<sequence length="393" mass="44265">MPTDVAWSDMEDNWGLSLPGSESLAILTRSLDRTEESMQRLRLRQSEEMTSFQNHMDTLNSEETRIWRQFHVLEMRWEELTALLLLPPGSMNAESLWDEMHQLALTEVGLQVMEAQTEENIHSLRARMAHQCHGTNYDGFLLFNERFVFSRYHMSRAMAPSCLRHCAGYEGHPAVLVNTFMNLDPLLDFDVAGDTIPLEAGTEGPHVSSLELKEFVKAIINSTDEFYEVSDTLGRFVSLSPTLVLQKDEDGNTPLHILCRLFNPSLVVMRELLHAGADVNAKNLAGLTPFHMACLNESEKNTLLLELLLESGCDANVRTAEGETAAHMCAADDMYFRSIEFLYHVGGDFSAKAFVGGAWSTPIDVARANGVRASRISNLLNAFFRSYLFIYLF</sequence>
<evidence type="ECO:0000313" key="4">
    <source>
        <dbReference type="EMBL" id="EKF27788.1"/>
    </source>
</evidence>
<organism evidence="4 5">
    <name type="scientific">Trypanosoma cruzi marinkellei</name>
    <dbReference type="NCBI Taxonomy" id="85056"/>
    <lineage>
        <taxon>Eukaryota</taxon>
        <taxon>Discoba</taxon>
        <taxon>Euglenozoa</taxon>
        <taxon>Kinetoplastea</taxon>
        <taxon>Metakinetoplastina</taxon>
        <taxon>Trypanosomatida</taxon>
        <taxon>Trypanosomatidae</taxon>
        <taxon>Trypanosoma</taxon>
        <taxon>Schizotrypanum</taxon>
    </lineage>
</organism>
<dbReference type="PROSITE" id="PS50297">
    <property type="entry name" value="ANK_REP_REGION"/>
    <property type="match status" value="2"/>
</dbReference>